<dbReference type="PANTHER" id="PTHR42648:SF11">
    <property type="entry name" value="TRANSPOSON TY4-P GAG-POL POLYPROTEIN"/>
    <property type="match status" value="1"/>
</dbReference>
<dbReference type="Proteomes" id="UP000179920">
    <property type="component" value="Chromosome XIX"/>
</dbReference>
<keyword evidence="10" id="KW-0233">DNA recombination</keyword>
<organism evidence="11 12">
    <name type="scientific">Ustilago bromivora</name>
    <dbReference type="NCBI Taxonomy" id="307758"/>
    <lineage>
        <taxon>Eukaryota</taxon>
        <taxon>Fungi</taxon>
        <taxon>Dikarya</taxon>
        <taxon>Basidiomycota</taxon>
        <taxon>Ustilaginomycotina</taxon>
        <taxon>Ustilaginomycetes</taxon>
        <taxon>Ustilaginales</taxon>
        <taxon>Ustilaginaceae</taxon>
        <taxon>Ustilago</taxon>
    </lineage>
</organism>
<dbReference type="InterPro" id="IPR036397">
    <property type="entry name" value="RNaseH_sf"/>
</dbReference>
<evidence type="ECO:0000256" key="1">
    <source>
        <dbReference type="ARBA" id="ARBA00022695"/>
    </source>
</evidence>
<dbReference type="GO" id="GO:0046872">
    <property type="term" value="F:metal ion binding"/>
    <property type="evidence" value="ECO:0007669"/>
    <property type="project" value="UniProtKB-KW"/>
</dbReference>
<accession>A0A1K0GCP4</accession>
<evidence type="ECO:0000256" key="9">
    <source>
        <dbReference type="ARBA" id="ARBA00022932"/>
    </source>
</evidence>
<dbReference type="SUPFAM" id="SSF53098">
    <property type="entry name" value="Ribonuclease H-like"/>
    <property type="match status" value="1"/>
</dbReference>
<sequence length="251" mass="28324">MTASTQLFEGVDDEFEQTEKKHKIPTQQLWHEHLGHPGQDKSKVIMKSLGGECTKGLDPDTALTCEQCIQSKSTVVRMGKGSGERASAPLDLIHVDLIIDTSHATEHTCMLVLVNDHSKCIYTQPLLHKSHVFAQLKKIVVFLETQTGRRLKAIRCDQGTEWRSHEALEWSKGKGIEWQTTTVSWGWRYAQEGLDSYEGTMHSNCELGQRRVLTELSKIGRIEGSMTELLRDRQKQSLTTELIGISSIKLI</sequence>
<dbReference type="InterPro" id="IPR012337">
    <property type="entry name" value="RNaseH-like_sf"/>
</dbReference>
<dbReference type="GO" id="GO:0004519">
    <property type="term" value="F:endonuclease activity"/>
    <property type="evidence" value="ECO:0007669"/>
    <property type="project" value="UniProtKB-KW"/>
</dbReference>
<keyword evidence="5" id="KW-0378">Hydrolase</keyword>
<dbReference type="EMBL" id="LT558135">
    <property type="protein sequence ID" value="SAM85846.1"/>
    <property type="molecule type" value="Genomic_DNA"/>
</dbReference>
<evidence type="ECO:0000256" key="8">
    <source>
        <dbReference type="ARBA" id="ARBA00022918"/>
    </source>
</evidence>
<keyword evidence="3" id="KW-0479">Metal-binding</keyword>
<evidence type="ECO:0000256" key="4">
    <source>
        <dbReference type="ARBA" id="ARBA00022759"/>
    </source>
</evidence>
<name>A0A1K0GCP4_9BASI</name>
<keyword evidence="8" id="KW-0695">RNA-directed DNA polymerase</keyword>
<dbReference type="GO" id="GO:0003964">
    <property type="term" value="F:RNA-directed DNA polymerase activity"/>
    <property type="evidence" value="ECO:0007669"/>
    <property type="project" value="UniProtKB-KW"/>
</dbReference>
<dbReference type="GO" id="GO:0015074">
    <property type="term" value="P:DNA integration"/>
    <property type="evidence" value="ECO:0007669"/>
    <property type="project" value="UniProtKB-KW"/>
</dbReference>
<dbReference type="GO" id="GO:0003676">
    <property type="term" value="F:nucleic acid binding"/>
    <property type="evidence" value="ECO:0007669"/>
    <property type="project" value="InterPro"/>
</dbReference>
<evidence type="ECO:0000256" key="3">
    <source>
        <dbReference type="ARBA" id="ARBA00022723"/>
    </source>
</evidence>
<dbReference type="GO" id="GO:0016787">
    <property type="term" value="F:hydrolase activity"/>
    <property type="evidence" value="ECO:0007669"/>
    <property type="project" value="UniProtKB-KW"/>
</dbReference>
<dbReference type="AlphaFoldDB" id="A0A1K0GCP4"/>
<protein>
    <submittedName>
        <fullName evidence="11">Uncharacterized protein</fullName>
    </submittedName>
</protein>
<keyword evidence="9" id="KW-0239">DNA-directed DNA polymerase</keyword>
<evidence type="ECO:0000256" key="10">
    <source>
        <dbReference type="ARBA" id="ARBA00023172"/>
    </source>
</evidence>
<evidence type="ECO:0000313" key="11">
    <source>
        <dbReference type="EMBL" id="SAM85846.1"/>
    </source>
</evidence>
<gene>
    <name evidence="11" type="ORF">UBRO_21017</name>
</gene>
<keyword evidence="2" id="KW-0540">Nuclease</keyword>
<dbReference type="GO" id="GO:0003887">
    <property type="term" value="F:DNA-directed DNA polymerase activity"/>
    <property type="evidence" value="ECO:0007669"/>
    <property type="project" value="UniProtKB-KW"/>
</dbReference>
<keyword evidence="4" id="KW-0255">Endonuclease</keyword>
<keyword evidence="9" id="KW-0808">Transferase</keyword>
<reference evidence="12" key="1">
    <citation type="submission" date="2016-04" db="EMBL/GenBank/DDBJ databases">
        <authorList>
            <person name="Guldener U."/>
            <person name="Guldener U."/>
        </authorList>
    </citation>
    <scope>NUCLEOTIDE SEQUENCE [LARGE SCALE GENOMIC DNA]</scope>
    <source>
        <strain evidence="12">UB2112</strain>
    </source>
</reference>
<dbReference type="PANTHER" id="PTHR42648">
    <property type="entry name" value="TRANSPOSASE, PUTATIVE-RELATED"/>
    <property type="match status" value="1"/>
</dbReference>
<evidence type="ECO:0000256" key="2">
    <source>
        <dbReference type="ARBA" id="ARBA00022722"/>
    </source>
</evidence>
<keyword evidence="6" id="KW-0460">Magnesium</keyword>
<proteinExistence type="predicted"/>
<dbReference type="InterPro" id="IPR039537">
    <property type="entry name" value="Retrotran_Ty1/copia-like"/>
</dbReference>
<evidence type="ECO:0000256" key="6">
    <source>
        <dbReference type="ARBA" id="ARBA00022842"/>
    </source>
</evidence>
<dbReference type="OrthoDB" id="2557377at2759"/>
<evidence type="ECO:0000256" key="5">
    <source>
        <dbReference type="ARBA" id="ARBA00022801"/>
    </source>
</evidence>
<keyword evidence="7" id="KW-0229">DNA integration</keyword>
<evidence type="ECO:0000313" key="12">
    <source>
        <dbReference type="Proteomes" id="UP000179920"/>
    </source>
</evidence>
<dbReference type="GO" id="GO:0006310">
    <property type="term" value="P:DNA recombination"/>
    <property type="evidence" value="ECO:0007669"/>
    <property type="project" value="UniProtKB-KW"/>
</dbReference>
<dbReference type="Gene3D" id="3.30.420.10">
    <property type="entry name" value="Ribonuclease H-like superfamily/Ribonuclease H"/>
    <property type="match status" value="1"/>
</dbReference>
<keyword evidence="1" id="KW-0548">Nucleotidyltransferase</keyword>
<evidence type="ECO:0000256" key="7">
    <source>
        <dbReference type="ARBA" id="ARBA00022908"/>
    </source>
</evidence>